<organism evidence="1 2">
    <name type="scientific">Nyssa sinensis</name>
    <dbReference type="NCBI Taxonomy" id="561372"/>
    <lineage>
        <taxon>Eukaryota</taxon>
        <taxon>Viridiplantae</taxon>
        <taxon>Streptophyta</taxon>
        <taxon>Embryophyta</taxon>
        <taxon>Tracheophyta</taxon>
        <taxon>Spermatophyta</taxon>
        <taxon>Magnoliopsida</taxon>
        <taxon>eudicotyledons</taxon>
        <taxon>Gunneridae</taxon>
        <taxon>Pentapetalae</taxon>
        <taxon>asterids</taxon>
        <taxon>Cornales</taxon>
        <taxon>Nyssaceae</taxon>
        <taxon>Nyssa</taxon>
    </lineage>
</organism>
<dbReference type="AlphaFoldDB" id="A0A5J5A5K6"/>
<dbReference type="EMBL" id="CM018046">
    <property type="protein sequence ID" value="KAA8525474.1"/>
    <property type="molecule type" value="Genomic_DNA"/>
</dbReference>
<proteinExistence type="predicted"/>
<reference evidence="1 2" key="1">
    <citation type="submission" date="2019-09" db="EMBL/GenBank/DDBJ databases">
        <title>A chromosome-level genome assembly of the Chinese tupelo Nyssa sinensis.</title>
        <authorList>
            <person name="Yang X."/>
            <person name="Kang M."/>
            <person name="Yang Y."/>
            <person name="Xiong H."/>
            <person name="Wang M."/>
            <person name="Zhang Z."/>
            <person name="Wang Z."/>
            <person name="Wu H."/>
            <person name="Ma T."/>
            <person name="Liu J."/>
            <person name="Xi Z."/>
        </authorList>
    </citation>
    <scope>NUCLEOTIDE SEQUENCE [LARGE SCALE GENOMIC DNA]</scope>
    <source>
        <strain evidence="1">J267</strain>
        <tissue evidence="1">Leaf</tissue>
    </source>
</reference>
<accession>A0A5J5A5K6</accession>
<gene>
    <name evidence="1" type="ORF">F0562_007329</name>
</gene>
<dbReference type="Proteomes" id="UP000325577">
    <property type="component" value="Linkage Group LG3"/>
</dbReference>
<sequence length="102" mass="11943">MMSWKPTVVQNPQEPVPFDSGTFPLNFRENLERKNRRTPARTGAPNATRISSHIIFSLTKSTGWIFLFGSDLEIEYNECRQQWLQVRYAKQLERSRIRRASG</sequence>
<evidence type="ECO:0000313" key="2">
    <source>
        <dbReference type="Proteomes" id="UP000325577"/>
    </source>
</evidence>
<keyword evidence="2" id="KW-1185">Reference proteome</keyword>
<evidence type="ECO:0000313" key="1">
    <source>
        <dbReference type="EMBL" id="KAA8525474.1"/>
    </source>
</evidence>
<protein>
    <submittedName>
        <fullName evidence="1">Uncharacterized protein</fullName>
    </submittedName>
</protein>
<name>A0A5J5A5K6_9ASTE</name>